<reference evidence="2 3" key="1">
    <citation type="journal article" date="2018" name="Evol. Lett.">
        <title>Horizontal gene cluster transfer increased hallucinogenic mushroom diversity.</title>
        <authorList>
            <person name="Reynolds H.T."/>
            <person name="Vijayakumar V."/>
            <person name="Gluck-Thaler E."/>
            <person name="Korotkin H.B."/>
            <person name="Matheny P.B."/>
            <person name="Slot J.C."/>
        </authorList>
    </citation>
    <scope>NUCLEOTIDE SEQUENCE [LARGE SCALE GENOMIC DNA]</scope>
    <source>
        <strain evidence="2 3">2629</strain>
    </source>
</reference>
<keyword evidence="3" id="KW-1185">Reference proteome</keyword>
<feature type="compositionally biased region" description="Basic and acidic residues" evidence="1">
    <location>
        <begin position="234"/>
        <end position="244"/>
    </location>
</feature>
<sequence>MSDDGDDKEQMIGIRMGNEDIIFDHQACSMESLISVSPSLQLTTVWSDHSAMSFNQGDYDVPRTSANVSTAISMESVVSNTYSLEIIPDISDREHWRIGCGDSTDRIGSNIMDVDDQHEVFHNDFGYTADEDNCDNSEYDLCYYPSDDNDVLSDITDDEHALSYTSNVLRSLPSTATGNSHHHIQIPDRRTKSGFKLPAQPRRRPMSVRPASPTVHVTPTLNIVDRAVSTLEYDSDKTVEPDERSDSDDEDLYVPSSPRGWQVASDESDLDNARSPVHWSPQLEPTLAAASDDDIEEDMWTHPEPLVQEVYQHFKKKGQPGIGKDLARLTQLLYTVPPMGPVHNHVNSNQADTLDEELDTPSAVRRSARLQEAKADKVKKCPRNIPRSRPAENKDLASSVRAFAFQLMGRTRIPLGPIPIESVTFSRVTAFLLNKRHDLGPSEHDFKIFLDLDSLTAKEDRKLANTWNATAAAVFVKCFVADYPEYNRSEETRDKVKKAFTTHIKALKEQFTKYNLNVSRSDPAKILADLKAARLQLRRSRCKRRLETFESYRHHPQLCIIGRKLKRCLTYQCCSGDETDKGGNGPSGELAITNLPWRAACIREFMRVIDLLYILLRFPKIGKPTPGNLPHPRFDPAMCDPPQPLSNDPFDTTPVPGLPINFYADEFLESLTSEEREFLDIQPFLDLTLPQEILDVAETAAVVKDRKTAPLPRNYDI</sequence>
<feature type="region of interest" description="Disordered" evidence="1">
    <location>
        <begin position="193"/>
        <end position="219"/>
    </location>
</feature>
<dbReference type="AlphaFoldDB" id="A0A409WM89"/>
<evidence type="ECO:0000313" key="3">
    <source>
        <dbReference type="Proteomes" id="UP000284842"/>
    </source>
</evidence>
<name>A0A409WM89_9AGAR</name>
<evidence type="ECO:0000313" key="2">
    <source>
        <dbReference type="EMBL" id="PPQ79581.1"/>
    </source>
</evidence>
<dbReference type="EMBL" id="NHTK01005410">
    <property type="protein sequence ID" value="PPQ79581.1"/>
    <property type="molecule type" value="Genomic_DNA"/>
</dbReference>
<evidence type="ECO:0000256" key="1">
    <source>
        <dbReference type="SAM" id="MobiDB-lite"/>
    </source>
</evidence>
<proteinExistence type="predicted"/>
<protein>
    <submittedName>
        <fullName evidence="2">Uncharacterized protein</fullName>
    </submittedName>
</protein>
<dbReference type="Proteomes" id="UP000284842">
    <property type="component" value="Unassembled WGS sequence"/>
</dbReference>
<organism evidence="2 3">
    <name type="scientific">Panaeolus cyanescens</name>
    <dbReference type="NCBI Taxonomy" id="181874"/>
    <lineage>
        <taxon>Eukaryota</taxon>
        <taxon>Fungi</taxon>
        <taxon>Dikarya</taxon>
        <taxon>Basidiomycota</taxon>
        <taxon>Agaricomycotina</taxon>
        <taxon>Agaricomycetes</taxon>
        <taxon>Agaricomycetidae</taxon>
        <taxon>Agaricales</taxon>
        <taxon>Agaricineae</taxon>
        <taxon>Galeropsidaceae</taxon>
        <taxon>Panaeolus</taxon>
    </lineage>
</organism>
<comment type="caution">
    <text evidence="2">The sequence shown here is derived from an EMBL/GenBank/DDBJ whole genome shotgun (WGS) entry which is preliminary data.</text>
</comment>
<gene>
    <name evidence="2" type="ORF">CVT24_010149</name>
</gene>
<dbReference type="InParanoid" id="A0A409WM89"/>
<feature type="region of interest" description="Disordered" evidence="1">
    <location>
        <begin position="232"/>
        <end position="278"/>
    </location>
</feature>
<accession>A0A409WM89</accession>
<dbReference type="OrthoDB" id="3263746at2759"/>